<accession>A0A016V112</accession>
<gene>
    <name evidence="2" type="primary">Acey_s0019.g3774</name>
    <name evidence="2" type="ORF">Y032_0019g3774</name>
</gene>
<proteinExistence type="predicted"/>
<protein>
    <recommendedName>
        <fullName evidence="4">Apple domain-containing protein</fullName>
    </recommendedName>
</protein>
<name>A0A016V112_9BILA</name>
<dbReference type="EMBL" id="JARK01001355">
    <property type="protein sequence ID" value="EYC21364.1"/>
    <property type="molecule type" value="Genomic_DNA"/>
</dbReference>
<dbReference type="AlphaFoldDB" id="A0A016V112"/>
<keyword evidence="3" id="KW-1185">Reference proteome</keyword>
<comment type="caution">
    <text evidence="2">The sequence shown here is derived from an EMBL/GenBank/DDBJ whole genome shotgun (WGS) entry which is preliminary data.</text>
</comment>
<evidence type="ECO:0000313" key="2">
    <source>
        <dbReference type="EMBL" id="EYC21364.1"/>
    </source>
</evidence>
<evidence type="ECO:0000256" key="1">
    <source>
        <dbReference type="SAM" id="SignalP"/>
    </source>
</evidence>
<feature type="chain" id="PRO_5001492878" description="Apple domain-containing protein" evidence="1">
    <location>
        <begin position="31"/>
        <end position="109"/>
    </location>
</feature>
<sequence length="109" mass="11918">MALLPFHISGNKMYTSHAALFLAFLATAQGQCSVTPFKGDFAATVLGEENASDYLACARNCYDVKKCEGFAFEKGNCELLSHLVPQGKENSTVYFLHRVAAPSCRTVYI</sequence>
<dbReference type="Proteomes" id="UP000024635">
    <property type="component" value="Unassembled WGS sequence"/>
</dbReference>
<feature type="signal peptide" evidence="1">
    <location>
        <begin position="1"/>
        <end position="30"/>
    </location>
</feature>
<evidence type="ECO:0000313" key="3">
    <source>
        <dbReference type="Proteomes" id="UP000024635"/>
    </source>
</evidence>
<evidence type="ECO:0008006" key="4">
    <source>
        <dbReference type="Google" id="ProtNLM"/>
    </source>
</evidence>
<organism evidence="2 3">
    <name type="scientific">Ancylostoma ceylanicum</name>
    <dbReference type="NCBI Taxonomy" id="53326"/>
    <lineage>
        <taxon>Eukaryota</taxon>
        <taxon>Metazoa</taxon>
        <taxon>Ecdysozoa</taxon>
        <taxon>Nematoda</taxon>
        <taxon>Chromadorea</taxon>
        <taxon>Rhabditida</taxon>
        <taxon>Rhabditina</taxon>
        <taxon>Rhabditomorpha</taxon>
        <taxon>Strongyloidea</taxon>
        <taxon>Ancylostomatidae</taxon>
        <taxon>Ancylostomatinae</taxon>
        <taxon>Ancylostoma</taxon>
    </lineage>
</organism>
<reference evidence="3" key="1">
    <citation type="journal article" date="2015" name="Nat. Genet.">
        <title>The genome and transcriptome of the zoonotic hookworm Ancylostoma ceylanicum identify infection-specific gene families.</title>
        <authorList>
            <person name="Schwarz E.M."/>
            <person name="Hu Y."/>
            <person name="Antoshechkin I."/>
            <person name="Miller M.M."/>
            <person name="Sternberg P.W."/>
            <person name="Aroian R.V."/>
        </authorList>
    </citation>
    <scope>NUCLEOTIDE SEQUENCE</scope>
    <source>
        <strain evidence="3">HY135</strain>
    </source>
</reference>
<keyword evidence="1" id="KW-0732">Signal</keyword>
<dbReference type="Gene3D" id="3.50.4.10">
    <property type="entry name" value="Hepatocyte Growth Factor"/>
    <property type="match status" value="1"/>
</dbReference>